<dbReference type="PRINTS" id="PR00455">
    <property type="entry name" value="HTHTETR"/>
</dbReference>
<dbReference type="InterPro" id="IPR009057">
    <property type="entry name" value="Homeodomain-like_sf"/>
</dbReference>
<accession>A0A3N4RS58</accession>
<dbReference type="InterPro" id="IPR001647">
    <property type="entry name" value="HTH_TetR"/>
</dbReference>
<evidence type="ECO:0000313" key="8">
    <source>
        <dbReference type="Proteomes" id="UP000266906"/>
    </source>
</evidence>
<dbReference type="Proteomes" id="UP000266906">
    <property type="component" value="Unassembled WGS sequence"/>
</dbReference>
<dbReference type="SUPFAM" id="SSF48498">
    <property type="entry name" value="Tetracyclin repressor-like, C-terminal domain"/>
    <property type="match status" value="1"/>
</dbReference>
<dbReference type="SUPFAM" id="SSF46689">
    <property type="entry name" value="Homeodomain-like"/>
    <property type="match status" value="1"/>
</dbReference>
<keyword evidence="3" id="KW-0804">Transcription</keyword>
<dbReference type="GO" id="GO:0000976">
    <property type="term" value="F:transcription cis-regulatory region binding"/>
    <property type="evidence" value="ECO:0007669"/>
    <property type="project" value="TreeGrafter"/>
</dbReference>
<protein>
    <submittedName>
        <fullName evidence="7">TetR family transcriptional regulator</fullName>
    </submittedName>
</protein>
<reference evidence="7 8" key="1">
    <citation type="submission" date="2018-11" db="EMBL/GenBank/DDBJ databases">
        <title>Sequencing the genomes of 1000 actinobacteria strains.</title>
        <authorList>
            <person name="Klenk H.-P."/>
        </authorList>
    </citation>
    <scope>NUCLEOTIDE SEQUENCE [LARGE SCALE GENOMIC DNA]</scope>
    <source>
        <strain evidence="7 8">DSM 44781</strain>
    </source>
</reference>
<evidence type="ECO:0000256" key="1">
    <source>
        <dbReference type="ARBA" id="ARBA00023015"/>
    </source>
</evidence>
<evidence type="ECO:0000256" key="4">
    <source>
        <dbReference type="PROSITE-ProRule" id="PRU00335"/>
    </source>
</evidence>
<keyword evidence="2 4" id="KW-0238">DNA-binding</keyword>
<dbReference type="Gene3D" id="1.10.357.10">
    <property type="entry name" value="Tetracycline Repressor, domain 2"/>
    <property type="match status" value="1"/>
</dbReference>
<dbReference type="RefSeq" id="WP_123819314.1">
    <property type="nucleotide sequence ID" value="NZ_RKQG01000001.1"/>
</dbReference>
<comment type="caution">
    <text evidence="7">The sequence shown here is derived from an EMBL/GenBank/DDBJ whole genome shotgun (WGS) entry which is preliminary data.</text>
</comment>
<feature type="domain" description="HTH tetR-type" evidence="6">
    <location>
        <begin position="9"/>
        <end position="69"/>
    </location>
</feature>
<dbReference type="Pfam" id="PF00440">
    <property type="entry name" value="TetR_N"/>
    <property type="match status" value="1"/>
</dbReference>
<evidence type="ECO:0000256" key="2">
    <source>
        <dbReference type="ARBA" id="ARBA00023125"/>
    </source>
</evidence>
<name>A0A3N4RS58_9ACTN</name>
<organism evidence="7 8">
    <name type="scientific">Kitasatospora cineracea</name>
    <dbReference type="NCBI Taxonomy" id="88074"/>
    <lineage>
        <taxon>Bacteria</taxon>
        <taxon>Bacillati</taxon>
        <taxon>Actinomycetota</taxon>
        <taxon>Actinomycetes</taxon>
        <taxon>Kitasatosporales</taxon>
        <taxon>Streptomycetaceae</taxon>
        <taxon>Kitasatospora</taxon>
    </lineage>
</organism>
<sequence length="222" mass="23860">MSVRKAQAAETRAALLEAARRQFVERGYLNTKITDITAAAGRATGSFYAHFADKDELLRALLDDARAQAREQVVAQVHPRDHDLGDRSQLHAHLGASWQAMRDHLPVTIALFESIVAEGPRSGRAWQRLTADTDVLRDHLDYLREQGRPLPGDPALLAPAMGAMLGMLSYALLTTDRPAHGDAEVVDTLTDLFLHGLAGRPAPPEPGSDTDTGAGTGTGTGI</sequence>
<feature type="region of interest" description="Disordered" evidence="5">
    <location>
        <begin position="197"/>
        <end position="222"/>
    </location>
</feature>
<dbReference type="GO" id="GO:0003700">
    <property type="term" value="F:DNA-binding transcription factor activity"/>
    <property type="evidence" value="ECO:0007669"/>
    <property type="project" value="TreeGrafter"/>
</dbReference>
<dbReference type="AlphaFoldDB" id="A0A3N4RS58"/>
<feature type="DNA-binding region" description="H-T-H motif" evidence="4">
    <location>
        <begin position="32"/>
        <end position="51"/>
    </location>
</feature>
<evidence type="ECO:0000256" key="5">
    <source>
        <dbReference type="SAM" id="MobiDB-lite"/>
    </source>
</evidence>
<gene>
    <name evidence="7" type="ORF">EDD38_4582</name>
</gene>
<evidence type="ECO:0000259" key="6">
    <source>
        <dbReference type="PROSITE" id="PS50977"/>
    </source>
</evidence>
<proteinExistence type="predicted"/>
<keyword evidence="8" id="KW-1185">Reference proteome</keyword>
<dbReference type="PANTHER" id="PTHR30055:SF234">
    <property type="entry name" value="HTH-TYPE TRANSCRIPTIONAL REGULATOR BETI"/>
    <property type="match status" value="1"/>
</dbReference>
<dbReference type="Gene3D" id="1.10.10.60">
    <property type="entry name" value="Homeodomain-like"/>
    <property type="match status" value="1"/>
</dbReference>
<dbReference type="PROSITE" id="PS50977">
    <property type="entry name" value="HTH_TETR_2"/>
    <property type="match status" value="1"/>
</dbReference>
<evidence type="ECO:0000313" key="7">
    <source>
        <dbReference type="EMBL" id="RPE36213.1"/>
    </source>
</evidence>
<dbReference type="PANTHER" id="PTHR30055">
    <property type="entry name" value="HTH-TYPE TRANSCRIPTIONAL REGULATOR RUTR"/>
    <property type="match status" value="1"/>
</dbReference>
<dbReference type="EMBL" id="RKQG01000001">
    <property type="protein sequence ID" value="RPE36213.1"/>
    <property type="molecule type" value="Genomic_DNA"/>
</dbReference>
<keyword evidence="1" id="KW-0805">Transcription regulation</keyword>
<evidence type="ECO:0000256" key="3">
    <source>
        <dbReference type="ARBA" id="ARBA00023163"/>
    </source>
</evidence>
<dbReference type="InterPro" id="IPR036271">
    <property type="entry name" value="Tet_transcr_reg_TetR-rel_C_sf"/>
</dbReference>
<dbReference type="InterPro" id="IPR050109">
    <property type="entry name" value="HTH-type_TetR-like_transc_reg"/>
</dbReference>